<proteinExistence type="inferred from homology"/>
<evidence type="ECO:0000256" key="6">
    <source>
        <dbReference type="SAM" id="MobiDB-lite"/>
    </source>
</evidence>
<reference evidence="7" key="1">
    <citation type="submission" date="2022-08" db="EMBL/GenBank/DDBJ databases">
        <title>Novel sulphate-reducing endosymbionts in the free-living metamonad Anaeramoeba.</title>
        <authorList>
            <person name="Jerlstrom-Hultqvist J."/>
            <person name="Cepicka I."/>
            <person name="Gallot-Lavallee L."/>
            <person name="Salas-Leiva D."/>
            <person name="Curtis B.A."/>
            <person name="Zahonova K."/>
            <person name="Pipaliya S."/>
            <person name="Dacks J."/>
            <person name="Roger A.J."/>
        </authorList>
    </citation>
    <scope>NUCLEOTIDE SEQUENCE</scope>
    <source>
        <strain evidence="7">Busselton2</strain>
    </source>
</reference>
<dbReference type="GO" id="GO:0005524">
    <property type="term" value="F:ATP binding"/>
    <property type="evidence" value="ECO:0007669"/>
    <property type="project" value="UniProtKB-KW"/>
</dbReference>
<dbReference type="GO" id="GO:0051536">
    <property type="term" value="F:iron-sulfur cluster binding"/>
    <property type="evidence" value="ECO:0007669"/>
    <property type="project" value="UniProtKB-KW"/>
</dbReference>
<dbReference type="GO" id="GO:0046872">
    <property type="term" value="F:metal ion binding"/>
    <property type="evidence" value="ECO:0007669"/>
    <property type="project" value="UniProtKB-KW"/>
</dbReference>
<dbReference type="GO" id="GO:0005829">
    <property type="term" value="C:cytosol"/>
    <property type="evidence" value="ECO:0007669"/>
    <property type="project" value="TreeGrafter"/>
</dbReference>
<keyword evidence="5" id="KW-0411">Iron-sulfur</keyword>
<dbReference type="SUPFAM" id="SSF52540">
    <property type="entry name" value="P-loop containing nucleoside triphosphate hydrolases"/>
    <property type="match status" value="1"/>
</dbReference>
<dbReference type="PANTHER" id="PTHR23264">
    <property type="entry name" value="NUCLEOTIDE-BINDING PROTEIN NBP35 YEAST -RELATED"/>
    <property type="match status" value="1"/>
</dbReference>
<comment type="caution">
    <text evidence="7">The sequence shown here is derived from an EMBL/GenBank/DDBJ whole genome shotgun (WGS) entry which is preliminary data.</text>
</comment>
<dbReference type="InterPro" id="IPR019591">
    <property type="entry name" value="Mrp/NBP35_ATP-bd"/>
</dbReference>
<dbReference type="PANTHER" id="PTHR23264:SF19">
    <property type="entry name" value="CYTOSOLIC FE-S CLUSTER ASSEMBLY FACTOR NUBP2"/>
    <property type="match status" value="1"/>
</dbReference>
<dbReference type="GO" id="GO:0140663">
    <property type="term" value="F:ATP-dependent FeS chaperone activity"/>
    <property type="evidence" value="ECO:0007669"/>
    <property type="project" value="InterPro"/>
</dbReference>
<dbReference type="Gene3D" id="3.40.50.300">
    <property type="entry name" value="P-loop containing nucleotide triphosphate hydrolases"/>
    <property type="match status" value="1"/>
</dbReference>
<dbReference type="InterPro" id="IPR000808">
    <property type="entry name" value="Mrp-like_CS"/>
</dbReference>
<evidence type="ECO:0000256" key="1">
    <source>
        <dbReference type="ARBA" id="ARBA00022723"/>
    </source>
</evidence>
<name>A0AAV7Y6V1_9EUKA</name>
<dbReference type="PROSITE" id="PS01215">
    <property type="entry name" value="MRP"/>
    <property type="match status" value="1"/>
</dbReference>
<dbReference type="EMBL" id="JANTQA010000072">
    <property type="protein sequence ID" value="KAJ3424350.1"/>
    <property type="molecule type" value="Genomic_DNA"/>
</dbReference>
<accession>A0AAV7Y6V1</accession>
<dbReference type="GO" id="GO:0016226">
    <property type="term" value="P:iron-sulfur cluster assembly"/>
    <property type="evidence" value="ECO:0007669"/>
    <property type="project" value="InterPro"/>
</dbReference>
<keyword evidence="4" id="KW-0408">Iron</keyword>
<keyword evidence="1" id="KW-0479">Metal-binding</keyword>
<gene>
    <name evidence="7" type="ORF">M0812_29068</name>
</gene>
<protein>
    <submittedName>
        <fullName evidence="7">Nucleotide-binding protein nbp35 -related</fullName>
    </submittedName>
</protein>
<evidence type="ECO:0000313" key="8">
    <source>
        <dbReference type="Proteomes" id="UP001146793"/>
    </source>
</evidence>
<dbReference type="InterPro" id="IPR027417">
    <property type="entry name" value="P-loop_NTPase"/>
</dbReference>
<dbReference type="HAMAP" id="MF_02040">
    <property type="entry name" value="Mrp_NBP35"/>
    <property type="match status" value="1"/>
</dbReference>
<dbReference type="CDD" id="cd02037">
    <property type="entry name" value="Mrp_NBP35"/>
    <property type="match status" value="1"/>
</dbReference>
<dbReference type="InterPro" id="IPR033756">
    <property type="entry name" value="YlxH/NBP35"/>
</dbReference>
<feature type="compositionally biased region" description="Basic and acidic residues" evidence="6">
    <location>
        <begin position="319"/>
        <end position="329"/>
    </location>
</feature>
<organism evidence="7 8">
    <name type="scientific">Anaeramoeba flamelloides</name>
    <dbReference type="NCBI Taxonomy" id="1746091"/>
    <lineage>
        <taxon>Eukaryota</taxon>
        <taxon>Metamonada</taxon>
        <taxon>Anaeramoebidae</taxon>
        <taxon>Anaeramoeba</taxon>
    </lineage>
</organism>
<sequence>MDRLKERLGLIKNVVVILSGKGGVGKSSVSAVLATTLVKSGYRVGILDLDITGPNIPRIIGVPEKKILQSEKGWIPVYVDKEKKLGVISIGYLISKKDAVIWRGPRKHGIINQFLVDVNWGELDYLIIDTPPGTSDEHISLVELLHKAIPTSTLNANISKLRIIAEEETLEEKTKLGAIIVTTPQEVALIDIKKEINFCKKVNLEIIGLIENMSGFLCPNCDEIHQIFSSGGGINLAKNLFINLLCKIPLDPRLVEICDKDGVKILLDENNEKNKLGKPILKAFDQVIEFVEEWSKDRESNTDSDGDDDEDDEDEDDELQKLNDEEENKKKKQMLKRAKKRKKMESFDF</sequence>
<dbReference type="Pfam" id="PF10609">
    <property type="entry name" value="ParA"/>
    <property type="match status" value="1"/>
</dbReference>
<keyword evidence="2" id="KW-0547">Nucleotide-binding</keyword>
<evidence type="ECO:0000256" key="4">
    <source>
        <dbReference type="ARBA" id="ARBA00023004"/>
    </source>
</evidence>
<feature type="compositionally biased region" description="Basic residues" evidence="6">
    <location>
        <begin position="330"/>
        <end position="343"/>
    </location>
</feature>
<feature type="region of interest" description="Disordered" evidence="6">
    <location>
        <begin position="295"/>
        <end position="349"/>
    </location>
</feature>
<keyword evidence="3" id="KW-0067">ATP-binding</keyword>
<evidence type="ECO:0000313" key="7">
    <source>
        <dbReference type="EMBL" id="KAJ3424350.1"/>
    </source>
</evidence>
<evidence type="ECO:0000256" key="5">
    <source>
        <dbReference type="ARBA" id="ARBA00023014"/>
    </source>
</evidence>
<evidence type="ECO:0000256" key="2">
    <source>
        <dbReference type="ARBA" id="ARBA00022741"/>
    </source>
</evidence>
<dbReference type="Proteomes" id="UP001146793">
    <property type="component" value="Unassembled WGS sequence"/>
</dbReference>
<evidence type="ECO:0000256" key="3">
    <source>
        <dbReference type="ARBA" id="ARBA00022840"/>
    </source>
</evidence>
<feature type="compositionally biased region" description="Acidic residues" evidence="6">
    <location>
        <begin position="302"/>
        <end position="318"/>
    </location>
</feature>
<dbReference type="AlphaFoldDB" id="A0AAV7Y6V1"/>